<name>A0A977IC04_9ARCH</name>
<dbReference type="InterPro" id="IPR036915">
    <property type="entry name" value="Cyclin-like_sf"/>
</dbReference>
<dbReference type="SUPFAM" id="SSF57783">
    <property type="entry name" value="Zinc beta-ribbon"/>
    <property type="match status" value="1"/>
</dbReference>
<dbReference type="GO" id="GO:0097550">
    <property type="term" value="C:transcription preinitiation complex"/>
    <property type="evidence" value="ECO:0007669"/>
    <property type="project" value="TreeGrafter"/>
</dbReference>
<dbReference type="SUPFAM" id="SSF47954">
    <property type="entry name" value="Cyclin-like"/>
    <property type="match status" value="2"/>
</dbReference>
<dbReference type="Pfam" id="PF08271">
    <property type="entry name" value="Zn_Ribbon_TF"/>
    <property type="match status" value="1"/>
</dbReference>
<keyword evidence="3" id="KW-0677">Repeat</keyword>
<evidence type="ECO:0000256" key="4">
    <source>
        <dbReference type="ARBA" id="ARBA00023015"/>
    </source>
</evidence>
<protein>
    <recommendedName>
        <fullName evidence="2">Transcription initiation factor IIB</fullName>
    </recommendedName>
</protein>
<dbReference type="RefSeq" id="WP_075056127.1">
    <property type="nucleotide sequence ID" value="NZ_CP103305.1"/>
</dbReference>
<evidence type="ECO:0000256" key="6">
    <source>
        <dbReference type="PROSITE-ProRule" id="PRU00469"/>
    </source>
</evidence>
<dbReference type="PRINTS" id="PR00685">
    <property type="entry name" value="TIFACTORIIB"/>
</dbReference>
<evidence type="ECO:0000259" key="7">
    <source>
        <dbReference type="PROSITE" id="PS51134"/>
    </source>
</evidence>
<dbReference type="SMART" id="SM00385">
    <property type="entry name" value="CYCLIN"/>
    <property type="match status" value="2"/>
</dbReference>
<dbReference type="GO" id="GO:0008270">
    <property type="term" value="F:zinc ion binding"/>
    <property type="evidence" value="ECO:0007669"/>
    <property type="project" value="UniProtKB-KW"/>
</dbReference>
<dbReference type="GeneID" id="74947231"/>
<feature type="domain" description="TFIIB-type" evidence="7">
    <location>
        <begin position="3"/>
        <end position="34"/>
    </location>
</feature>
<evidence type="ECO:0000256" key="3">
    <source>
        <dbReference type="ARBA" id="ARBA00022737"/>
    </source>
</evidence>
<dbReference type="InterPro" id="IPR013137">
    <property type="entry name" value="Znf_TFIIB"/>
</dbReference>
<dbReference type="PANTHER" id="PTHR11618">
    <property type="entry name" value="TRANSCRIPTION INITIATION FACTOR IIB-RELATED"/>
    <property type="match status" value="1"/>
</dbReference>
<dbReference type="AlphaFoldDB" id="A0A977IC04"/>
<evidence type="ECO:0000256" key="1">
    <source>
        <dbReference type="ARBA" id="ARBA00010857"/>
    </source>
</evidence>
<keyword evidence="6" id="KW-0863">Zinc-finger</keyword>
<reference evidence="8" key="1">
    <citation type="submission" date="2022-08" db="EMBL/GenBank/DDBJ databases">
        <title>Dynamic responses of ammonia-oxidizing microbial communities induced by reactive oxygen species (ROS) in fluctuating redox aquifers.</title>
        <authorList>
            <person name="Wang P."/>
            <person name="Wang H."/>
        </authorList>
    </citation>
    <scope>NUCLEOTIDE SEQUENCE</scope>
    <source>
        <strain evidence="8">PLX03</strain>
    </source>
</reference>
<dbReference type="InterPro" id="IPR013150">
    <property type="entry name" value="TFIIB_cyclin"/>
</dbReference>
<keyword evidence="6" id="KW-0862">Zinc</keyword>
<dbReference type="GO" id="GO:0070897">
    <property type="term" value="P:transcription preinitiation complex assembly"/>
    <property type="evidence" value="ECO:0007669"/>
    <property type="project" value="InterPro"/>
</dbReference>
<dbReference type="Gene3D" id="1.10.472.10">
    <property type="entry name" value="Cyclin-like"/>
    <property type="match status" value="1"/>
</dbReference>
<dbReference type="Pfam" id="PF00382">
    <property type="entry name" value="TFIIB"/>
    <property type="match status" value="2"/>
</dbReference>
<dbReference type="PROSITE" id="PS00782">
    <property type="entry name" value="TFIIB"/>
    <property type="match status" value="1"/>
</dbReference>
<dbReference type="Gene3D" id="1.10.472.170">
    <property type="match status" value="1"/>
</dbReference>
<comment type="similarity">
    <text evidence="1">Belongs to the TFIIB family.</text>
</comment>
<dbReference type="PROSITE" id="PS51134">
    <property type="entry name" value="ZF_TFIIB"/>
    <property type="match status" value="1"/>
</dbReference>
<dbReference type="Proteomes" id="UP001059771">
    <property type="component" value="Chromosome"/>
</dbReference>
<evidence type="ECO:0000256" key="5">
    <source>
        <dbReference type="ARBA" id="ARBA00023163"/>
    </source>
</evidence>
<dbReference type="PANTHER" id="PTHR11618:SF13">
    <property type="entry name" value="TRANSCRIPTION INITIATION FACTOR IIB"/>
    <property type="match status" value="1"/>
</dbReference>
<accession>A0A977IC04</accession>
<proteinExistence type="inferred from homology"/>
<gene>
    <name evidence="8" type="primary">tfb</name>
    <name evidence="8" type="ORF">NWT39_09795</name>
</gene>
<dbReference type="InterPro" id="IPR023486">
    <property type="entry name" value="TFIIB_CS"/>
</dbReference>
<dbReference type="FunFam" id="1.10.472.170:FF:000001">
    <property type="entry name" value="Transcription initiation factor IIB"/>
    <property type="match status" value="1"/>
</dbReference>
<evidence type="ECO:0000313" key="8">
    <source>
        <dbReference type="EMBL" id="UVS68191.1"/>
    </source>
</evidence>
<dbReference type="InterPro" id="IPR000812">
    <property type="entry name" value="TFIIB"/>
</dbReference>
<organism evidence="8">
    <name type="scientific">Nitrososphaera viennensis</name>
    <dbReference type="NCBI Taxonomy" id="1034015"/>
    <lineage>
        <taxon>Archaea</taxon>
        <taxon>Nitrososphaerota</taxon>
        <taxon>Nitrososphaeria</taxon>
        <taxon>Nitrososphaerales</taxon>
        <taxon>Nitrososphaeraceae</taxon>
        <taxon>Nitrososphaera</taxon>
    </lineage>
</organism>
<sequence>MQLSSLCSGCSKRAMISDPESGEIVCGSCGLVLSDRTMETRAEWRNFGAETAHRTRAGDPASLARHDMGLATVIGRENTDARGSLLTATVRSAIGRWRTWDSRGRSHSSSDRNLQKAFDELNRLKTKLNLSGAMMEKTAYVYRKANERQLARGRSISSLLGACVYVSCRELGSSLSLKDIAEKTGVKRNDLARMYRIILLELDLRVPVIDPVMCMIRIANKAGLSEKTKRQAIRTMDDGAKKEKRAGKNPMGFAASILYQACITSGENINQRTLAEAAGVTEVTLRNRLRDFRQTGMIGCPVSQT</sequence>
<keyword evidence="4" id="KW-0805">Transcription regulation</keyword>
<keyword evidence="6" id="KW-0479">Metal-binding</keyword>
<dbReference type="EMBL" id="CP103305">
    <property type="protein sequence ID" value="UVS68191.1"/>
    <property type="molecule type" value="Genomic_DNA"/>
</dbReference>
<evidence type="ECO:0000256" key="2">
    <source>
        <dbReference type="ARBA" id="ARBA00013932"/>
    </source>
</evidence>
<keyword evidence="5" id="KW-0804">Transcription</keyword>
<dbReference type="InterPro" id="IPR013763">
    <property type="entry name" value="Cyclin-like_dom"/>
</dbReference>
<dbReference type="GO" id="GO:0017025">
    <property type="term" value="F:TBP-class protein binding"/>
    <property type="evidence" value="ECO:0007669"/>
    <property type="project" value="InterPro"/>
</dbReference>